<dbReference type="KEGG" id="rrd:RradSPS_2094"/>
<dbReference type="CDD" id="cd08561">
    <property type="entry name" value="GDPD_cytoplasmic_ScUgpQ2_like"/>
    <property type="match status" value="1"/>
</dbReference>
<dbReference type="Gene3D" id="3.20.20.190">
    <property type="entry name" value="Phosphatidylinositol (PI) phosphodiesterase"/>
    <property type="match status" value="1"/>
</dbReference>
<dbReference type="AlphaFoldDB" id="A0A023X4H4"/>
<dbReference type="Proteomes" id="UP000025229">
    <property type="component" value="Chromosome"/>
</dbReference>
<protein>
    <submittedName>
        <fullName evidence="3">Glycerophosphodiester phosphodiesterase</fullName>
    </submittedName>
    <submittedName>
        <fullName evidence="2">Glycerophosphoryl diester phosphodiesterase</fullName>
    </submittedName>
</protein>
<gene>
    <name evidence="2" type="ORF">RradSPS_2094</name>
    <name evidence="3" type="ORF">SIL72_12185</name>
</gene>
<dbReference type="RefSeq" id="WP_051589690.1">
    <property type="nucleotide sequence ID" value="NZ_CP007514.1"/>
</dbReference>
<evidence type="ECO:0000259" key="1">
    <source>
        <dbReference type="PROSITE" id="PS51704"/>
    </source>
</evidence>
<name>A0A023X4H4_RUBRA</name>
<proteinExistence type="predicted"/>
<dbReference type="eggNOG" id="COG0584">
    <property type="taxonomic scope" value="Bacteria"/>
</dbReference>
<evidence type="ECO:0000313" key="4">
    <source>
        <dbReference type="Proteomes" id="UP000025229"/>
    </source>
</evidence>
<dbReference type="InterPro" id="IPR030395">
    <property type="entry name" value="GP_PDE_dom"/>
</dbReference>
<keyword evidence="4" id="KW-1185">Reference proteome</keyword>
<sequence length="302" mass="32189">MKTLPVAKLALLLFVLFGAGVLFFALPGPSLSRTEASAGEVAPVFGADLVNFAHRGASEAAPENTFAAFDRAVADGADVLELDVRLTADGEAVVIHDATVDRTTDGSGPVGAMSLTELRALDAGYRFGGAAHPYRSAGLTVPTLAEVLARYPSLYLNVEIKDKGPRLARRVAEVLARADSERRVLVVSQDHATVRAFRKASGGRVATGASEREARYFCLLSQLGLSALARPEYEALQLPEEFQGRPVVTEKLLLAASRKGIRVDVWTLDSPQEMREALDLGVSGIITGNPRYLSELRDSGSA</sequence>
<dbReference type="Proteomes" id="UP001281130">
    <property type="component" value="Unassembled WGS sequence"/>
</dbReference>
<dbReference type="PANTHER" id="PTHR46211">
    <property type="entry name" value="GLYCEROPHOSPHORYL DIESTER PHOSPHODIESTERASE"/>
    <property type="match status" value="1"/>
</dbReference>
<reference evidence="3" key="2">
    <citation type="submission" date="2023-11" db="EMBL/GenBank/DDBJ databases">
        <title>MicrobeMod: A computational toolkit for identifying prokaryotic methylation and restriction-modification with nanopore sequencing.</title>
        <authorList>
            <person name="Crits-Christoph A."/>
            <person name="Kang S.C."/>
            <person name="Lee H."/>
            <person name="Ostrov N."/>
        </authorList>
    </citation>
    <scope>NUCLEOTIDE SEQUENCE</scope>
    <source>
        <strain evidence="3">ATCC 51242</strain>
    </source>
</reference>
<dbReference type="PATRIC" id="fig|42256.3.peg.2132"/>
<dbReference type="EMBL" id="JAWXXX010000001">
    <property type="protein sequence ID" value="MDX5894781.1"/>
    <property type="molecule type" value="Genomic_DNA"/>
</dbReference>
<evidence type="ECO:0000313" key="3">
    <source>
        <dbReference type="EMBL" id="MDX5894781.1"/>
    </source>
</evidence>
<dbReference type="SUPFAM" id="SSF51695">
    <property type="entry name" value="PLC-like phosphodiesterases"/>
    <property type="match status" value="1"/>
</dbReference>
<dbReference type="PANTHER" id="PTHR46211:SF1">
    <property type="entry name" value="GLYCEROPHOSPHODIESTER PHOSPHODIESTERASE, CYTOPLASMIC"/>
    <property type="match status" value="1"/>
</dbReference>
<dbReference type="GO" id="GO:0006629">
    <property type="term" value="P:lipid metabolic process"/>
    <property type="evidence" value="ECO:0007669"/>
    <property type="project" value="InterPro"/>
</dbReference>
<dbReference type="EMBL" id="CP007514">
    <property type="protein sequence ID" value="AHY47377.1"/>
    <property type="molecule type" value="Genomic_DNA"/>
</dbReference>
<reference evidence="2 4" key="1">
    <citation type="submission" date="2014-03" db="EMBL/GenBank/DDBJ databases">
        <title>Complete genome sequence of the Radio-Resistant Rubrobacter radiotolerans RSPS-4.</title>
        <authorList>
            <person name="Egas C.C."/>
            <person name="Barroso C.C."/>
            <person name="Froufe H.J.C."/>
            <person name="Pacheco J.J."/>
            <person name="Albuquerque L.L."/>
            <person name="da Costa M.M.S."/>
        </authorList>
    </citation>
    <scope>NUCLEOTIDE SEQUENCE [LARGE SCALE GENOMIC DNA]</scope>
    <source>
        <strain evidence="2 4">RSPS-4</strain>
    </source>
</reference>
<dbReference type="InterPro" id="IPR017946">
    <property type="entry name" value="PLC-like_Pdiesterase_TIM-brl"/>
</dbReference>
<dbReference type="Pfam" id="PF03009">
    <property type="entry name" value="GDPD"/>
    <property type="match status" value="1"/>
</dbReference>
<dbReference type="GO" id="GO:0008081">
    <property type="term" value="F:phosphoric diester hydrolase activity"/>
    <property type="evidence" value="ECO:0007669"/>
    <property type="project" value="InterPro"/>
</dbReference>
<dbReference type="HOGENOM" id="CLU_030006_3_6_11"/>
<feature type="domain" description="GP-PDE" evidence="1">
    <location>
        <begin position="49"/>
        <end position="297"/>
    </location>
</feature>
<evidence type="ECO:0000313" key="2">
    <source>
        <dbReference type="EMBL" id="AHY47377.1"/>
    </source>
</evidence>
<dbReference type="PROSITE" id="PS51704">
    <property type="entry name" value="GP_PDE"/>
    <property type="match status" value="1"/>
</dbReference>
<accession>A0A023X4H4</accession>
<organism evidence="2 4">
    <name type="scientific">Rubrobacter radiotolerans</name>
    <name type="common">Arthrobacter radiotolerans</name>
    <dbReference type="NCBI Taxonomy" id="42256"/>
    <lineage>
        <taxon>Bacteria</taxon>
        <taxon>Bacillati</taxon>
        <taxon>Actinomycetota</taxon>
        <taxon>Rubrobacteria</taxon>
        <taxon>Rubrobacterales</taxon>
        <taxon>Rubrobacteraceae</taxon>
        <taxon>Rubrobacter</taxon>
    </lineage>
</organism>
<dbReference type="STRING" id="42256.RradSPS_2094"/>